<name>A0A1X0ABV5_9MYCO</name>
<evidence type="ECO:0000313" key="2">
    <source>
        <dbReference type="Proteomes" id="UP000192448"/>
    </source>
</evidence>
<dbReference type="OrthoDB" id="5363652at2"/>
<dbReference type="Proteomes" id="UP000192448">
    <property type="component" value="Unassembled WGS sequence"/>
</dbReference>
<organism evidence="1 2">
    <name type="scientific">Mycobacterium aquaticum</name>
    <dbReference type="NCBI Taxonomy" id="1927124"/>
    <lineage>
        <taxon>Bacteria</taxon>
        <taxon>Bacillati</taxon>
        <taxon>Actinomycetota</taxon>
        <taxon>Actinomycetes</taxon>
        <taxon>Mycobacteriales</taxon>
        <taxon>Mycobacteriaceae</taxon>
        <taxon>Mycobacterium</taxon>
    </lineage>
</organism>
<protein>
    <recommendedName>
        <fullName evidence="3">DNA-binding protein</fullName>
    </recommendedName>
</protein>
<evidence type="ECO:0000313" key="1">
    <source>
        <dbReference type="EMBL" id="ORA27385.1"/>
    </source>
</evidence>
<sequence length="296" mass="33583">MPKPAKNILEQIELLKVRGFTGADATAGSAEHRDLMRWLMNNSYYRLSGYWRYHQKNPHAGENWFVDGSVAEVRAAYDFDTGLRSYLSEGLAVIEVTFRSRLAYFVATELGPDAYLDAATYIDQVHKASGDRLRDQLLDDIGRDLDRSKERFIAHHVNAGETVPVWAAVEALSFGTVSKMYALLADTAVRTKVSKSFEVSSYRLMESIIRSLVTLRNTCAHHGRVWNRIPDIACPVLKPLKVESHGIYQQTPWGWVVMVRHMVDRIHGDARYSDDLNAFLDANANLLDGLKYPRNH</sequence>
<dbReference type="STRING" id="1927124.BST13_30475"/>
<dbReference type="RefSeq" id="WP_083168842.1">
    <property type="nucleotide sequence ID" value="NZ_MVHF01000045.1"/>
</dbReference>
<dbReference type="Pfam" id="PF07751">
    <property type="entry name" value="Abi_2"/>
    <property type="match status" value="1"/>
</dbReference>
<keyword evidence="2" id="KW-1185">Reference proteome</keyword>
<dbReference type="InterPro" id="IPR011664">
    <property type="entry name" value="Abi_system_AbiD/AbiF-like"/>
</dbReference>
<dbReference type="EMBL" id="MVHF01000045">
    <property type="protein sequence ID" value="ORA27385.1"/>
    <property type="molecule type" value="Genomic_DNA"/>
</dbReference>
<proteinExistence type="predicted"/>
<gene>
    <name evidence="1" type="ORF">BST13_30475</name>
</gene>
<accession>A0A1X0ABV5</accession>
<comment type="caution">
    <text evidence="1">The sequence shown here is derived from an EMBL/GenBank/DDBJ whole genome shotgun (WGS) entry which is preliminary data.</text>
</comment>
<evidence type="ECO:0008006" key="3">
    <source>
        <dbReference type="Google" id="ProtNLM"/>
    </source>
</evidence>
<dbReference type="AlphaFoldDB" id="A0A1X0ABV5"/>
<reference evidence="1 2" key="1">
    <citation type="submission" date="2017-02" db="EMBL/GenBank/DDBJ databases">
        <title>The new phylogeny of genus Mycobacterium.</title>
        <authorList>
            <person name="Tortoli E."/>
            <person name="Trovato A."/>
            <person name="Cirillo D.M."/>
        </authorList>
    </citation>
    <scope>NUCLEOTIDE SEQUENCE [LARGE SCALE GENOMIC DNA]</scope>
    <source>
        <strain evidence="1 2">RW6</strain>
    </source>
</reference>